<organism evidence="7 8">
    <name type="scientific">Littorina saxatilis</name>
    <dbReference type="NCBI Taxonomy" id="31220"/>
    <lineage>
        <taxon>Eukaryota</taxon>
        <taxon>Metazoa</taxon>
        <taxon>Spiralia</taxon>
        <taxon>Lophotrochozoa</taxon>
        <taxon>Mollusca</taxon>
        <taxon>Gastropoda</taxon>
        <taxon>Caenogastropoda</taxon>
        <taxon>Littorinimorpha</taxon>
        <taxon>Littorinoidea</taxon>
        <taxon>Littorinidae</taxon>
        <taxon>Littorina</taxon>
    </lineage>
</organism>
<feature type="domain" description="LIM zinc-binding" evidence="6">
    <location>
        <begin position="191"/>
        <end position="246"/>
    </location>
</feature>
<dbReference type="GO" id="GO:0051371">
    <property type="term" value="F:muscle alpha-actinin binding"/>
    <property type="evidence" value="ECO:0007669"/>
    <property type="project" value="TreeGrafter"/>
</dbReference>
<gene>
    <name evidence="7" type="ORF">V1264_011191</name>
</gene>
<dbReference type="PROSITE" id="PS50023">
    <property type="entry name" value="LIM_DOMAIN_2"/>
    <property type="match status" value="2"/>
</dbReference>
<feature type="compositionally biased region" description="Pro residues" evidence="5">
    <location>
        <begin position="24"/>
        <end position="35"/>
    </location>
</feature>
<accession>A0AAN9BUC3</accession>
<keyword evidence="1 4" id="KW-0479">Metal-binding</keyword>
<evidence type="ECO:0000313" key="8">
    <source>
        <dbReference type="Proteomes" id="UP001374579"/>
    </source>
</evidence>
<evidence type="ECO:0000256" key="3">
    <source>
        <dbReference type="ARBA" id="ARBA00023038"/>
    </source>
</evidence>
<evidence type="ECO:0000256" key="2">
    <source>
        <dbReference type="ARBA" id="ARBA00022833"/>
    </source>
</evidence>
<dbReference type="FunFam" id="2.10.110.10:FF:000020">
    <property type="entry name" value="PDZ and LIM domain protein 5"/>
    <property type="match status" value="1"/>
</dbReference>
<dbReference type="GO" id="GO:0003779">
    <property type="term" value="F:actin binding"/>
    <property type="evidence" value="ECO:0007669"/>
    <property type="project" value="TreeGrafter"/>
</dbReference>
<feature type="region of interest" description="Disordered" evidence="5">
    <location>
        <begin position="1"/>
        <end position="55"/>
    </location>
</feature>
<reference evidence="7 8" key="1">
    <citation type="submission" date="2024-02" db="EMBL/GenBank/DDBJ databases">
        <title>Chromosome-scale genome assembly of the rough periwinkle Littorina saxatilis.</title>
        <authorList>
            <person name="De Jode A."/>
            <person name="Faria R."/>
            <person name="Formenti G."/>
            <person name="Sims Y."/>
            <person name="Smith T.P."/>
            <person name="Tracey A."/>
            <person name="Wood J.M.D."/>
            <person name="Zagrodzka Z.B."/>
            <person name="Johannesson K."/>
            <person name="Butlin R.K."/>
            <person name="Leder E.H."/>
        </authorList>
    </citation>
    <scope>NUCLEOTIDE SEQUENCE [LARGE SCALE GENOMIC DNA]</scope>
    <source>
        <strain evidence="7">Snail1</strain>
        <tissue evidence="7">Muscle</tissue>
    </source>
</reference>
<keyword evidence="2 4" id="KW-0862">Zinc</keyword>
<dbReference type="GO" id="GO:0031941">
    <property type="term" value="C:filamentous actin"/>
    <property type="evidence" value="ECO:0007669"/>
    <property type="project" value="TreeGrafter"/>
</dbReference>
<evidence type="ECO:0000313" key="7">
    <source>
        <dbReference type="EMBL" id="KAK7111583.1"/>
    </source>
</evidence>
<evidence type="ECO:0000256" key="5">
    <source>
        <dbReference type="SAM" id="MobiDB-lite"/>
    </source>
</evidence>
<dbReference type="InterPro" id="IPR050604">
    <property type="entry name" value="PDZ-LIM_domain"/>
</dbReference>
<name>A0AAN9BUC3_9CAEN</name>
<protein>
    <recommendedName>
        <fullName evidence="6">LIM zinc-binding domain-containing protein</fullName>
    </recommendedName>
</protein>
<dbReference type="Pfam" id="PF00412">
    <property type="entry name" value="LIM"/>
    <property type="match status" value="3"/>
</dbReference>
<feature type="domain" description="LIM zinc-binding" evidence="6">
    <location>
        <begin position="131"/>
        <end position="190"/>
    </location>
</feature>
<dbReference type="AlphaFoldDB" id="A0AAN9BUC3"/>
<dbReference type="EMBL" id="JBAMIC010000002">
    <property type="protein sequence ID" value="KAK7111583.1"/>
    <property type="molecule type" value="Genomic_DNA"/>
</dbReference>
<proteinExistence type="predicted"/>
<dbReference type="GO" id="GO:0061061">
    <property type="term" value="P:muscle structure development"/>
    <property type="evidence" value="ECO:0007669"/>
    <property type="project" value="TreeGrafter"/>
</dbReference>
<dbReference type="PANTHER" id="PTHR24214">
    <property type="entry name" value="PDZ AND LIM DOMAIN PROTEIN ZASP"/>
    <property type="match status" value="1"/>
</dbReference>
<keyword evidence="8" id="KW-1185">Reference proteome</keyword>
<dbReference type="GO" id="GO:0030036">
    <property type="term" value="P:actin cytoskeleton organization"/>
    <property type="evidence" value="ECO:0007669"/>
    <property type="project" value="TreeGrafter"/>
</dbReference>
<sequence>MGVSFTPKPAPVAPAAPASKPWTPAGPPAGPPGGPRPFGGGAAPKPTGVGAKRGRVGEAVVSNPGTGRIPVCSGCGTPIRGPFVTALGNCWCPDHFICANPQCGVKLIDIGFVEEGGKLYCERDYERYLAPHCKRCNGTIIGECVNALQSTWHPNCFICSQCKLPIGGNQFHIEDGKPFCEKDWAAMFQTMCAGCEFPIEPGDKWVEAMSKNFHAECFNCNTCQVSLEGQPFVARAGKAFCKKHAR</sequence>
<evidence type="ECO:0000256" key="4">
    <source>
        <dbReference type="PROSITE-ProRule" id="PRU00125"/>
    </source>
</evidence>
<evidence type="ECO:0000256" key="1">
    <source>
        <dbReference type="ARBA" id="ARBA00022723"/>
    </source>
</evidence>
<dbReference type="GO" id="GO:0005912">
    <property type="term" value="C:adherens junction"/>
    <property type="evidence" value="ECO:0007669"/>
    <property type="project" value="TreeGrafter"/>
</dbReference>
<dbReference type="FunFam" id="2.10.110.10:FF:000010">
    <property type="entry name" value="PDZ and LIM domain protein 5"/>
    <property type="match status" value="1"/>
</dbReference>
<dbReference type="FunFam" id="2.10.110.10:FF:000069">
    <property type="entry name" value="Uncharacterized protein, isoform Z"/>
    <property type="match status" value="1"/>
</dbReference>
<keyword evidence="3 4" id="KW-0440">LIM domain</keyword>
<dbReference type="Gene3D" id="2.10.110.10">
    <property type="entry name" value="Cysteine Rich Protein"/>
    <property type="match status" value="3"/>
</dbReference>
<dbReference type="PROSITE" id="PS00478">
    <property type="entry name" value="LIM_DOMAIN_1"/>
    <property type="match status" value="2"/>
</dbReference>
<evidence type="ECO:0000259" key="6">
    <source>
        <dbReference type="PROSITE" id="PS50023"/>
    </source>
</evidence>
<dbReference type="GO" id="GO:0030018">
    <property type="term" value="C:Z disc"/>
    <property type="evidence" value="ECO:0007669"/>
    <property type="project" value="TreeGrafter"/>
</dbReference>
<comment type="caution">
    <text evidence="7">The sequence shown here is derived from an EMBL/GenBank/DDBJ whole genome shotgun (WGS) entry which is preliminary data.</text>
</comment>
<dbReference type="GO" id="GO:0001725">
    <property type="term" value="C:stress fiber"/>
    <property type="evidence" value="ECO:0007669"/>
    <property type="project" value="TreeGrafter"/>
</dbReference>
<dbReference type="Proteomes" id="UP001374579">
    <property type="component" value="Unassembled WGS sequence"/>
</dbReference>
<dbReference type="PANTHER" id="PTHR24214:SF38">
    <property type="entry name" value="PDZ AND LIM DOMAIN PROTEIN ZASP-RELATED"/>
    <property type="match status" value="1"/>
</dbReference>
<dbReference type="SMART" id="SM00132">
    <property type="entry name" value="LIM"/>
    <property type="match status" value="3"/>
</dbReference>
<dbReference type="GO" id="GO:0046872">
    <property type="term" value="F:metal ion binding"/>
    <property type="evidence" value="ECO:0007669"/>
    <property type="project" value="UniProtKB-KW"/>
</dbReference>
<dbReference type="InterPro" id="IPR001781">
    <property type="entry name" value="Znf_LIM"/>
</dbReference>
<dbReference type="SUPFAM" id="SSF57716">
    <property type="entry name" value="Glucocorticoid receptor-like (DNA-binding domain)"/>
    <property type="match status" value="3"/>
</dbReference>